<feature type="coiled-coil region" evidence="1">
    <location>
        <begin position="166"/>
        <end position="263"/>
    </location>
</feature>
<feature type="region of interest" description="Disordered" evidence="2">
    <location>
        <begin position="637"/>
        <end position="658"/>
    </location>
</feature>
<evidence type="ECO:0000313" key="3">
    <source>
        <dbReference type="EMBL" id="KOO32111.1"/>
    </source>
</evidence>
<dbReference type="AlphaFoldDB" id="A0A0M0JZN5"/>
<keyword evidence="1" id="KW-0175">Coiled coil</keyword>
<sequence>MQLLCKELHDVEGSLALAQQRLGRDKAQIAAEQSAAERVRAELRAREEEHEGLVSRLSTAQRVNDEWQERVRAVSKEFNARAAEWQAQLAAADGKWRHVVDALQQRLATSEAQNAADAQKVQSLTLEIEALRSKLRSAQASEEDTRGAATRAHTLEGTLAARTAELTETRASVTALRTEAEGLRAELTEARSALAKAQAQAQASSSNAGAAAALRSQLEEQRESLEQLEQRMYAEAEELQRDLTACQAELAEEKEARMQAEARVQADYDERERINRAWEEAMAKALREQESASASEAQLHAYRDTCRLLEKRVAEYEAMNGVGSSALLARQEAELALGKALAESSELRERIRQMVEYHSEHQAQADVDAQDAAVLRDEVARLSAHTAQLEASLRAEARARAAAEALLRDKAAEAAVVSTALVPAGEHEHVRRRMHEQRVRLESLQAELALSQAELERERRYGATSGGGGGFGQSLLKNLGSAVLILKSVDVNDRSAPVIESNVQLRKSPMAKLKKELTSELPELKHSVADDRSAPRVEDVCIKRSPMNDLRKEISEKKAEITGFATTGAQRVAAKDVHIQILRGPSVIIHGAVVQGLKHVDVEDRSAPVIESDVQLKHSPMTKLKKELTGATPELKHVGSAADDRSAPRVEAGVRVKPSPMLALSGEIERGGNKRRASKEAI</sequence>
<protein>
    <submittedName>
        <fullName evidence="3">Uncharacterized protein</fullName>
    </submittedName>
</protein>
<name>A0A0M0JZN5_9EUKA</name>
<organism evidence="3 4">
    <name type="scientific">Chrysochromulina tobinii</name>
    <dbReference type="NCBI Taxonomy" id="1460289"/>
    <lineage>
        <taxon>Eukaryota</taxon>
        <taxon>Haptista</taxon>
        <taxon>Haptophyta</taxon>
        <taxon>Prymnesiophyceae</taxon>
        <taxon>Prymnesiales</taxon>
        <taxon>Chrysochromulinaceae</taxon>
        <taxon>Chrysochromulina</taxon>
    </lineage>
</organism>
<feature type="compositionally biased region" description="Basic and acidic residues" evidence="2">
    <location>
        <begin position="637"/>
        <end position="654"/>
    </location>
</feature>
<evidence type="ECO:0000256" key="1">
    <source>
        <dbReference type="SAM" id="Coils"/>
    </source>
</evidence>
<dbReference type="OrthoDB" id="523761at2759"/>
<comment type="caution">
    <text evidence="3">The sequence shown here is derived from an EMBL/GenBank/DDBJ whole genome shotgun (WGS) entry which is preliminary data.</text>
</comment>
<feature type="compositionally biased region" description="Basic and acidic residues" evidence="2">
    <location>
        <begin position="667"/>
        <end position="682"/>
    </location>
</feature>
<feature type="region of interest" description="Disordered" evidence="2">
    <location>
        <begin position="663"/>
        <end position="682"/>
    </location>
</feature>
<reference evidence="4" key="1">
    <citation type="journal article" date="2015" name="PLoS Genet.">
        <title>Genome Sequence and Transcriptome Analyses of Chrysochromulina tobin: Metabolic Tools for Enhanced Algal Fitness in the Prominent Order Prymnesiales (Haptophyceae).</title>
        <authorList>
            <person name="Hovde B.T."/>
            <person name="Deodato C.R."/>
            <person name="Hunsperger H.M."/>
            <person name="Ryken S.A."/>
            <person name="Yost W."/>
            <person name="Jha R.K."/>
            <person name="Patterson J."/>
            <person name="Monnat R.J. Jr."/>
            <person name="Barlow S.B."/>
            <person name="Starkenburg S.R."/>
            <person name="Cattolico R.A."/>
        </authorList>
    </citation>
    <scope>NUCLEOTIDE SEQUENCE</scope>
    <source>
        <strain evidence="4">CCMP291</strain>
    </source>
</reference>
<evidence type="ECO:0000313" key="4">
    <source>
        <dbReference type="Proteomes" id="UP000037460"/>
    </source>
</evidence>
<accession>A0A0M0JZN5</accession>
<keyword evidence="4" id="KW-1185">Reference proteome</keyword>
<dbReference type="EMBL" id="JWZX01001847">
    <property type="protein sequence ID" value="KOO32111.1"/>
    <property type="molecule type" value="Genomic_DNA"/>
</dbReference>
<evidence type="ECO:0000256" key="2">
    <source>
        <dbReference type="SAM" id="MobiDB-lite"/>
    </source>
</evidence>
<dbReference type="Proteomes" id="UP000037460">
    <property type="component" value="Unassembled WGS sequence"/>
</dbReference>
<gene>
    <name evidence="3" type="ORF">Ctob_005541</name>
</gene>
<feature type="coiled-coil region" evidence="1">
    <location>
        <begin position="29"/>
        <end position="77"/>
    </location>
</feature>
<proteinExistence type="predicted"/>
<feature type="coiled-coil region" evidence="1">
    <location>
        <begin position="299"/>
        <end position="350"/>
    </location>
</feature>
<feature type="coiled-coil region" evidence="1">
    <location>
        <begin position="427"/>
        <end position="461"/>
    </location>
</feature>